<dbReference type="RefSeq" id="WP_016482180.1">
    <property type="nucleotide sequence ID" value="NC_021487.1"/>
</dbReference>
<keyword evidence="1" id="KW-0812">Transmembrane</keyword>
<dbReference type="Proteomes" id="UP000014227">
    <property type="component" value="Chromosome I"/>
</dbReference>
<dbReference type="HOGENOM" id="CLU_1861654_0_0_0"/>
<dbReference type="AlphaFoldDB" id="S0ETR8"/>
<keyword evidence="3" id="KW-1185">Reference proteome</keyword>
<proteinExistence type="predicted"/>
<name>S0ETR8_CHTCT</name>
<dbReference type="KEGG" id="ccz:CCALI_00795"/>
<evidence type="ECO:0000313" key="2">
    <source>
        <dbReference type="EMBL" id="CCW34620.1"/>
    </source>
</evidence>
<dbReference type="STRING" id="454171.CP488_00356"/>
<gene>
    <name evidence="2" type="ORF">CCALI_00795</name>
</gene>
<dbReference type="EMBL" id="HF951689">
    <property type="protein sequence ID" value="CCW34620.1"/>
    <property type="molecule type" value="Genomic_DNA"/>
</dbReference>
<dbReference type="InParanoid" id="S0ETR8"/>
<feature type="transmembrane region" description="Helical" evidence="1">
    <location>
        <begin position="25"/>
        <end position="44"/>
    </location>
</feature>
<dbReference type="PATRIC" id="fig|1303518.3.peg.805"/>
<feature type="transmembrane region" description="Helical" evidence="1">
    <location>
        <begin position="84"/>
        <end position="106"/>
    </location>
</feature>
<evidence type="ECO:0000256" key="1">
    <source>
        <dbReference type="SAM" id="Phobius"/>
    </source>
</evidence>
<keyword evidence="1" id="KW-1133">Transmembrane helix</keyword>
<protein>
    <submittedName>
        <fullName evidence="2">Uncharacterized protein</fullName>
    </submittedName>
</protein>
<keyword evidence="1" id="KW-0472">Membrane</keyword>
<evidence type="ECO:0000313" key="3">
    <source>
        <dbReference type="Proteomes" id="UP000014227"/>
    </source>
</evidence>
<organism evidence="2 3">
    <name type="scientific">Chthonomonas calidirosea (strain DSM 23976 / ICMP 18418 / T49)</name>
    <dbReference type="NCBI Taxonomy" id="1303518"/>
    <lineage>
        <taxon>Bacteria</taxon>
        <taxon>Bacillati</taxon>
        <taxon>Armatimonadota</taxon>
        <taxon>Chthonomonadia</taxon>
        <taxon>Chthonomonadales</taxon>
        <taxon>Chthonomonadaceae</taxon>
        <taxon>Chthonomonas</taxon>
    </lineage>
</organism>
<accession>S0ETR8</accession>
<reference evidence="3" key="1">
    <citation type="submission" date="2013-03" db="EMBL/GenBank/DDBJ databases">
        <title>Genome sequence of Chthonomonas calidirosea, the first sequenced genome from the Armatimonadetes phylum (formally candidate division OP10).</title>
        <authorList>
            <person name="Lee K.C.Y."/>
            <person name="Morgan X.C."/>
            <person name="Dunfield P.F."/>
            <person name="Tamas I."/>
            <person name="Houghton K.M."/>
            <person name="Vyssotski M."/>
            <person name="Ryan J.L.J."/>
            <person name="Lagutin K."/>
            <person name="McDonald I.R."/>
            <person name="Stott M.B."/>
        </authorList>
    </citation>
    <scope>NUCLEOTIDE SEQUENCE [LARGE SCALE GENOMIC DNA]</scope>
    <source>
        <strain evidence="3">DSM 23976 / ICMP 18418 / T49</strain>
    </source>
</reference>
<sequence>MTQDDRNRTTLDLPLSPRSRRLRTVGALLMLAILGMIAFGWFYLQPKLSYAVHANSHIVHDLRYPPILREHARRVAVTQLMFGMYYWAFCFLLVLGLLFVAWLDIVETRVRALLARRDMVRQIATSGRSTSSQERKE</sequence>